<evidence type="ECO:0000313" key="2">
    <source>
        <dbReference type="EMBL" id="CEJ90873.1"/>
    </source>
</evidence>
<proteinExistence type="predicted"/>
<organism evidence="2 3">
    <name type="scientific">[Torrubiella] hemipterigena</name>
    <dbReference type="NCBI Taxonomy" id="1531966"/>
    <lineage>
        <taxon>Eukaryota</taxon>
        <taxon>Fungi</taxon>
        <taxon>Dikarya</taxon>
        <taxon>Ascomycota</taxon>
        <taxon>Pezizomycotina</taxon>
        <taxon>Sordariomycetes</taxon>
        <taxon>Hypocreomycetidae</taxon>
        <taxon>Hypocreales</taxon>
        <taxon>Clavicipitaceae</taxon>
        <taxon>Clavicipitaceae incertae sedis</taxon>
        <taxon>'Torrubiella' clade</taxon>
    </lineage>
</organism>
<protein>
    <recommendedName>
        <fullName evidence="1">2EXR domain-containing protein</fullName>
    </recommendedName>
</protein>
<dbReference type="PANTHER" id="PTHR35910">
    <property type="entry name" value="2EXR DOMAIN-CONTAINING PROTEIN"/>
    <property type="match status" value="1"/>
</dbReference>
<name>A0A0A1TJW4_9HYPO</name>
<dbReference type="AlphaFoldDB" id="A0A0A1TJW4"/>
<dbReference type="STRING" id="1531966.A0A0A1TJW4"/>
<dbReference type="InterPro" id="IPR045518">
    <property type="entry name" value="2EXR"/>
</dbReference>
<sequence length="429" mass="49568">MASHLPPHLQIFTPDRAPNQDSKFHLFPLLPKELRQKIWTHALDRRRIIHLTLHDTVYSHQTNDDVEGTTTFPENGETFWPTADGHQTMSKLFRVNSDSRQAALMFYRVRLPCKLRTTGGLMKWGILYFNPELDFLRITPIFLVKDTLFNFMYHLKTTYDPYGVGLLNLVITGNDLTGNDFRLIDPSDIDRGSKVAFTQIMTNLRQVIFYSAIRVGRQILGFHNGVPTSEIVYNRSFPIEAKVPTFERLPRDPRTIGQDLKHVFIGMNENRSQILVWYQMLKAWGISAPQIQYKWHIAFQPPESEHVLDCASANAFMQKEEDRWNGVEQPVHPMFESIRASGYKFPVGAESEKYKDEDLETAVKPAFGFWLFPVDVLGPVYEEGVSEEQGFRRPEMPPVLWDFSENWPELWVANLPDGVPNVRGLDDGR</sequence>
<feature type="domain" description="2EXR" evidence="1">
    <location>
        <begin position="24"/>
        <end position="136"/>
    </location>
</feature>
<dbReference type="HOGENOM" id="CLU_045008_0_0_1"/>
<evidence type="ECO:0000259" key="1">
    <source>
        <dbReference type="Pfam" id="PF20150"/>
    </source>
</evidence>
<reference evidence="2 3" key="1">
    <citation type="journal article" date="2015" name="Genome Announc.">
        <title>Draft Genome Sequence and Gene Annotation of the Entomopathogenic Fungus Verticillium hemipterigenum.</title>
        <authorList>
            <person name="Horn F."/>
            <person name="Habel A."/>
            <person name="Scharf D.H."/>
            <person name="Dworschak J."/>
            <person name="Brakhage A.A."/>
            <person name="Guthke R."/>
            <person name="Hertweck C."/>
            <person name="Linde J."/>
        </authorList>
    </citation>
    <scope>NUCLEOTIDE SEQUENCE [LARGE SCALE GENOMIC DNA]</scope>
</reference>
<keyword evidence="3" id="KW-1185">Reference proteome</keyword>
<accession>A0A0A1TJW4</accession>
<evidence type="ECO:0000313" key="3">
    <source>
        <dbReference type="Proteomes" id="UP000039046"/>
    </source>
</evidence>
<dbReference type="Pfam" id="PF20150">
    <property type="entry name" value="2EXR"/>
    <property type="match status" value="1"/>
</dbReference>
<gene>
    <name evidence="2" type="ORF">VHEMI06626</name>
</gene>
<dbReference type="Proteomes" id="UP000039046">
    <property type="component" value="Unassembled WGS sequence"/>
</dbReference>
<dbReference type="PANTHER" id="PTHR35910:SF1">
    <property type="entry name" value="2EXR DOMAIN-CONTAINING PROTEIN"/>
    <property type="match status" value="1"/>
</dbReference>
<dbReference type="EMBL" id="CDHN01000003">
    <property type="protein sequence ID" value="CEJ90873.1"/>
    <property type="molecule type" value="Genomic_DNA"/>
</dbReference>